<evidence type="ECO:0000256" key="2">
    <source>
        <dbReference type="SAM" id="Coils"/>
    </source>
</evidence>
<keyword evidence="1 2" id="KW-0175">Coiled coil</keyword>
<protein>
    <recommendedName>
        <fullName evidence="4">GDP/GTP exchange factor Sec2 N-terminal domain-containing protein</fullName>
    </recommendedName>
</protein>
<dbReference type="eggNOG" id="KOG4324">
    <property type="taxonomic scope" value="Eukaryota"/>
</dbReference>
<dbReference type="Proteomes" id="UP000030752">
    <property type="component" value="Unassembled WGS sequence"/>
</dbReference>
<feature type="region of interest" description="Disordered" evidence="3">
    <location>
        <begin position="556"/>
        <end position="638"/>
    </location>
</feature>
<dbReference type="InterPro" id="IPR009449">
    <property type="entry name" value="Sec2_N"/>
</dbReference>
<dbReference type="AlphaFoldDB" id="W2SDP9"/>
<dbReference type="Pfam" id="PF25555">
    <property type="entry name" value="RAB3A-like_C"/>
    <property type="match status" value="1"/>
</dbReference>
<dbReference type="GO" id="GO:0006887">
    <property type="term" value="P:exocytosis"/>
    <property type="evidence" value="ECO:0007669"/>
    <property type="project" value="TreeGrafter"/>
</dbReference>
<keyword evidence="6" id="KW-1185">Reference proteome</keyword>
<dbReference type="OrthoDB" id="1748564at2759"/>
<reference evidence="5 6" key="1">
    <citation type="submission" date="2013-03" db="EMBL/GenBank/DDBJ databases">
        <title>The Genome Sequence of Phialophora europaea CBS 101466.</title>
        <authorList>
            <consortium name="The Broad Institute Genomics Platform"/>
            <person name="Cuomo C."/>
            <person name="de Hoog S."/>
            <person name="Gorbushina A."/>
            <person name="Walker B."/>
            <person name="Young S.K."/>
            <person name="Zeng Q."/>
            <person name="Gargeya S."/>
            <person name="Fitzgerald M."/>
            <person name="Haas B."/>
            <person name="Abouelleil A."/>
            <person name="Allen A.W."/>
            <person name="Alvarado L."/>
            <person name="Arachchi H.M."/>
            <person name="Berlin A.M."/>
            <person name="Chapman S.B."/>
            <person name="Gainer-Dewar J."/>
            <person name="Goldberg J."/>
            <person name="Griggs A."/>
            <person name="Gujja S."/>
            <person name="Hansen M."/>
            <person name="Howarth C."/>
            <person name="Imamovic A."/>
            <person name="Ireland A."/>
            <person name="Larimer J."/>
            <person name="McCowan C."/>
            <person name="Murphy C."/>
            <person name="Pearson M."/>
            <person name="Poon T.W."/>
            <person name="Priest M."/>
            <person name="Roberts A."/>
            <person name="Saif S."/>
            <person name="Shea T."/>
            <person name="Sisk P."/>
            <person name="Sykes S."/>
            <person name="Wortman J."/>
            <person name="Nusbaum C."/>
            <person name="Birren B."/>
        </authorList>
    </citation>
    <scope>NUCLEOTIDE SEQUENCE [LARGE SCALE GENOMIC DNA]</scope>
    <source>
        <strain evidence="5 6">CBS 101466</strain>
    </source>
</reference>
<feature type="compositionally biased region" description="Basic and acidic residues" evidence="3">
    <location>
        <begin position="599"/>
        <end position="618"/>
    </location>
</feature>
<evidence type="ECO:0000313" key="5">
    <source>
        <dbReference type="EMBL" id="ETN46019.1"/>
    </source>
</evidence>
<dbReference type="GO" id="GO:0005085">
    <property type="term" value="F:guanyl-nucleotide exchange factor activity"/>
    <property type="evidence" value="ECO:0007669"/>
    <property type="project" value="InterPro"/>
</dbReference>
<organism evidence="5 6">
    <name type="scientific">Cyphellophora europaea (strain CBS 101466)</name>
    <name type="common">Phialophora europaea</name>
    <dbReference type="NCBI Taxonomy" id="1220924"/>
    <lineage>
        <taxon>Eukaryota</taxon>
        <taxon>Fungi</taxon>
        <taxon>Dikarya</taxon>
        <taxon>Ascomycota</taxon>
        <taxon>Pezizomycotina</taxon>
        <taxon>Eurotiomycetes</taxon>
        <taxon>Chaetothyriomycetidae</taxon>
        <taxon>Chaetothyriales</taxon>
        <taxon>Cyphellophoraceae</taxon>
        <taxon>Cyphellophora</taxon>
    </lineage>
</organism>
<dbReference type="InterPro" id="IPR040351">
    <property type="entry name" value="RAB3IL/RAB3IP/Sec2"/>
</dbReference>
<feature type="compositionally biased region" description="Polar residues" evidence="3">
    <location>
        <begin position="584"/>
        <end position="596"/>
    </location>
</feature>
<feature type="coiled-coil region" evidence="2">
    <location>
        <begin position="108"/>
        <end position="235"/>
    </location>
</feature>
<feature type="compositionally biased region" description="Basic and acidic residues" evidence="3">
    <location>
        <begin position="625"/>
        <end position="634"/>
    </location>
</feature>
<evidence type="ECO:0000256" key="1">
    <source>
        <dbReference type="ARBA" id="ARBA00023054"/>
    </source>
</evidence>
<feature type="domain" description="GDP/GTP exchange factor Sec2 N-terminal" evidence="4">
    <location>
        <begin position="109"/>
        <end position="246"/>
    </location>
</feature>
<dbReference type="VEuPathDB" id="FungiDB:HMPREF1541_00202"/>
<dbReference type="InParanoid" id="W2SDP9"/>
<feature type="region of interest" description="Disordered" evidence="3">
    <location>
        <begin position="247"/>
        <end position="271"/>
    </location>
</feature>
<dbReference type="Gene3D" id="6.10.140.910">
    <property type="match status" value="1"/>
</dbReference>
<feature type="compositionally biased region" description="Polar residues" evidence="3">
    <location>
        <begin position="70"/>
        <end position="82"/>
    </location>
</feature>
<feature type="region of interest" description="Disordered" evidence="3">
    <location>
        <begin position="1"/>
        <end position="93"/>
    </location>
</feature>
<feature type="region of interest" description="Disordered" evidence="3">
    <location>
        <begin position="656"/>
        <end position="713"/>
    </location>
</feature>
<evidence type="ECO:0000313" key="6">
    <source>
        <dbReference type="Proteomes" id="UP000030752"/>
    </source>
</evidence>
<dbReference type="Pfam" id="PF06428">
    <property type="entry name" value="Sec2p"/>
    <property type="match status" value="1"/>
</dbReference>
<dbReference type="EMBL" id="KB822711">
    <property type="protein sequence ID" value="ETN46019.1"/>
    <property type="molecule type" value="Genomic_DNA"/>
</dbReference>
<sequence length="726" mass="79023">MESMAIAYLNTPSYLDNRPVSLGPPPSGSPRPSLSKARSTTDLDAIATAQRIMENGPDSSFRTLADPRTASMTDLSKTGSRSPSDRHPDLSNEVSTLSDKLVSAIEHNSVLDEKLSETRRELEESRARIAKLEAEANEHEERIRKGELLTKGAADELNGKLSANLAEEKRQRALIQQEKRGIESELENLTASLFDEANKMVAAANMQREATEKKNQQLRDQIKDGEALIASQTEQLTELKTLMQQIGSDHRKELQSPRSSLAPSSPGVAREETDLTRLLEAMNLSPASADDTEIAPSPSTSLTHLLRPECRTDIPAYEDFKNLVATSHPRSHNPSHAPSRAGSGSYGGLNVMGLSFANNSNPNLASAATSQSKLASAPSIPGSFSPSADSSVAKGPVPLKDTRFFKRIMAEDVEPTLRLDLSPTISWLNRRSILAAMGESNLIVEPIAEASLKLYGKYTSCAVCGEGRKAGENPRTHAMRVREGEGATKWSICRLCLEKVRGVGDLIAYVRMIREGVVKCGDRKEEEEAWDELVRMRERLFWARMAGGVVPAFVPSNKASPVAGLGSAARTSEEGLGRFPKSPLGQNVSEPQSATGFRTPEEHSSEDPVSRSDSRDCDTASSQLRTEEEKKAEADAAEQLQKGLDESLTTFDNMHANKERTTPTGDVPNGQEPDRNTAASPPMTPQRQQRGHNPRSSSTGSGMSFPKISIPKIPESFWANQVNTLH</sequence>
<dbReference type="GeneID" id="19967541"/>
<dbReference type="RefSeq" id="XP_008710731.1">
    <property type="nucleotide sequence ID" value="XM_008712509.1"/>
</dbReference>
<accession>W2SDP9</accession>
<dbReference type="SUPFAM" id="SSF144284">
    <property type="entry name" value="Sec2 N-terminal region"/>
    <property type="match status" value="1"/>
</dbReference>
<dbReference type="GO" id="GO:0051286">
    <property type="term" value="C:cell tip"/>
    <property type="evidence" value="ECO:0007669"/>
    <property type="project" value="TreeGrafter"/>
</dbReference>
<dbReference type="HOGENOM" id="CLU_009486_2_0_1"/>
<dbReference type="GO" id="GO:0070319">
    <property type="term" value="C:Golgi to plasma membrane transport vesicle"/>
    <property type="evidence" value="ECO:0007669"/>
    <property type="project" value="TreeGrafter"/>
</dbReference>
<gene>
    <name evidence="5" type="ORF">HMPREF1541_00202</name>
</gene>
<evidence type="ECO:0000259" key="4">
    <source>
        <dbReference type="Pfam" id="PF06428"/>
    </source>
</evidence>
<proteinExistence type="predicted"/>
<dbReference type="PANTHER" id="PTHR14430">
    <property type="entry name" value="RABIN3-RELATED"/>
    <property type="match status" value="1"/>
</dbReference>
<name>W2SDP9_CYPE1</name>
<evidence type="ECO:0000256" key="3">
    <source>
        <dbReference type="SAM" id="MobiDB-lite"/>
    </source>
</evidence>
<dbReference type="STRING" id="1220924.W2SDP9"/>
<dbReference type="CDD" id="cd21044">
    <property type="entry name" value="Rab11BD_RAB3IP_like"/>
    <property type="match status" value="1"/>
</dbReference>
<dbReference type="PANTHER" id="PTHR14430:SF0">
    <property type="entry name" value="SEC2P DOMAIN-CONTAINING PROTEIN"/>
    <property type="match status" value="1"/>
</dbReference>